<proteinExistence type="predicted"/>
<gene>
    <name evidence="1" type="ORF">Ccrd_004274</name>
</gene>
<dbReference type="Gramene" id="KVH93671">
    <property type="protein sequence ID" value="KVH93671"/>
    <property type="gene ID" value="Ccrd_004274"/>
</dbReference>
<reference evidence="1 2" key="1">
    <citation type="journal article" date="2016" name="Sci. Rep.">
        <title>The genome sequence of the outbreeding globe artichoke constructed de novo incorporating a phase-aware low-pass sequencing strategy of F1 progeny.</title>
        <authorList>
            <person name="Scaglione D."/>
            <person name="Reyes-Chin-Wo S."/>
            <person name="Acquadro A."/>
            <person name="Froenicke L."/>
            <person name="Portis E."/>
            <person name="Beitel C."/>
            <person name="Tirone M."/>
            <person name="Mauro R."/>
            <person name="Lo Monaco A."/>
            <person name="Mauromicale G."/>
            <person name="Faccioli P."/>
            <person name="Cattivelli L."/>
            <person name="Rieseberg L."/>
            <person name="Michelmore R."/>
            <person name="Lanteri S."/>
        </authorList>
    </citation>
    <scope>NUCLEOTIDE SEQUENCE [LARGE SCALE GENOMIC DNA]</scope>
    <source>
        <strain evidence="1">2C</strain>
    </source>
</reference>
<protein>
    <submittedName>
        <fullName evidence="1">Uncharacterized protein</fullName>
    </submittedName>
</protein>
<sequence length="95" mass="11312">MSSIISSGHILQSIASIDKKRLTKVIAKRNKRHRKFYARRLQLLTDLYAFSVQHKNISEVKTNYNENRRQGENSRYHRSVIFLPQYPYAKVNFQD</sequence>
<dbReference type="AlphaFoldDB" id="A0A124SCG1"/>
<accession>A0A124SCG1</accession>
<organism evidence="1 2">
    <name type="scientific">Cynara cardunculus var. scolymus</name>
    <name type="common">Globe artichoke</name>
    <name type="synonym">Cynara scolymus</name>
    <dbReference type="NCBI Taxonomy" id="59895"/>
    <lineage>
        <taxon>Eukaryota</taxon>
        <taxon>Viridiplantae</taxon>
        <taxon>Streptophyta</taxon>
        <taxon>Embryophyta</taxon>
        <taxon>Tracheophyta</taxon>
        <taxon>Spermatophyta</taxon>
        <taxon>Magnoliopsida</taxon>
        <taxon>eudicotyledons</taxon>
        <taxon>Gunneridae</taxon>
        <taxon>Pentapetalae</taxon>
        <taxon>asterids</taxon>
        <taxon>campanulids</taxon>
        <taxon>Asterales</taxon>
        <taxon>Asteraceae</taxon>
        <taxon>Carduoideae</taxon>
        <taxon>Cardueae</taxon>
        <taxon>Carduinae</taxon>
        <taxon>Cynara</taxon>
    </lineage>
</organism>
<dbReference type="EMBL" id="LEKV01004636">
    <property type="protein sequence ID" value="KVH93671.1"/>
    <property type="molecule type" value="Genomic_DNA"/>
</dbReference>
<keyword evidence="2" id="KW-1185">Reference proteome</keyword>
<evidence type="ECO:0000313" key="2">
    <source>
        <dbReference type="Proteomes" id="UP000243975"/>
    </source>
</evidence>
<dbReference type="Proteomes" id="UP000243975">
    <property type="component" value="Unassembled WGS sequence"/>
</dbReference>
<evidence type="ECO:0000313" key="1">
    <source>
        <dbReference type="EMBL" id="KVH93671.1"/>
    </source>
</evidence>
<comment type="caution">
    <text evidence="1">The sequence shown here is derived from an EMBL/GenBank/DDBJ whole genome shotgun (WGS) entry which is preliminary data.</text>
</comment>
<name>A0A124SCG1_CYNCS</name>